<evidence type="ECO:0000313" key="4">
    <source>
        <dbReference type="EnsemblMetazoa" id="PHUM528880-PA"/>
    </source>
</evidence>
<dbReference type="RefSeq" id="XP_002431430.1">
    <property type="nucleotide sequence ID" value="XM_002431385.1"/>
</dbReference>
<dbReference type="HOGENOM" id="CLU_1236363_0_0_1"/>
<sequence>MGHEGFYKFLLVAMGNVVSALLMYALQAAWLCQRLIDQDYRQNHGSRLTPIADNKRLKTTKSLDIISSSNHPSTTDLILSNKTINYKLKPSRQSSRSRRIDSEKTDSSKSYKSSQRESRRRKRNLIMEKQLPSGKKLNLSHSYLMDNAGDTTTNFAAEYLSGMDQVLGLRRAFSDINLSTNWSDNKENYRHYLSSDENKVGETFGIPVTEKDFVNLIFSKGYVT</sequence>
<name>E0VZ86_PEDHC</name>
<keyword evidence="2" id="KW-0472">Membrane</keyword>
<evidence type="ECO:0000256" key="2">
    <source>
        <dbReference type="SAM" id="Phobius"/>
    </source>
</evidence>
<reference evidence="3" key="2">
    <citation type="submission" date="2007-04" db="EMBL/GenBank/DDBJ databases">
        <title>The genome of the human body louse.</title>
        <authorList>
            <consortium name="The Human Body Louse Genome Consortium"/>
            <person name="Kirkness E."/>
            <person name="Walenz B."/>
            <person name="Hass B."/>
            <person name="Bruggner R."/>
            <person name="Strausberg R."/>
        </authorList>
    </citation>
    <scope>NUCLEOTIDE SEQUENCE</scope>
    <source>
        <strain evidence="3">USDA</strain>
    </source>
</reference>
<dbReference type="GeneID" id="8235021"/>
<dbReference type="VEuPathDB" id="VectorBase:PHUM528880"/>
<dbReference type="KEGG" id="phu:Phum_PHUM528880"/>
<reference evidence="4" key="3">
    <citation type="submission" date="2020-05" db="UniProtKB">
        <authorList>
            <consortium name="EnsemblMetazoa"/>
        </authorList>
    </citation>
    <scope>IDENTIFICATION</scope>
    <source>
        <strain evidence="4">USDA</strain>
    </source>
</reference>
<keyword evidence="2" id="KW-0812">Transmembrane</keyword>
<organism>
    <name type="scientific">Pediculus humanus subsp. corporis</name>
    <name type="common">Body louse</name>
    <dbReference type="NCBI Taxonomy" id="121224"/>
    <lineage>
        <taxon>Eukaryota</taxon>
        <taxon>Metazoa</taxon>
        <taxon>Ecdysozoa</taxon>
        <taxon>Arthropoda</taxon>
        <taxon>Hexapoda</taxon>
        <taxon>Insecta</taxon>
        <taxon>Pterygota</taxon>
        <taxon>Neoptera</taxon>
        <taxon>Paraneoptera</taxon>
        <taxon>Psocodea</taxon>
        <taxon>Troctomorpha</taxon>
        <taxon>Phthiraptera</taxon>
        <taxon>Anoplura</taxon>
        <taxon>Pediculidae</taxon>
        <taxon>Pediculus</taxon>
    </lineage>
</organism>
<dbReference type="InParanoid" id="E0VZ86"/>
<reference evidence="3" key="1">
    <citation type="submission" date="2007-04" db="EMBL/GenBank/DDBJ databases">
        <title>Annotation of Pediculus humanus corporis strain USDA.</title>
        <authorList>
            <person name="Kirkness E."/>
            <person name="Hannick L."/>
            <person name="Hass B."/>
            <person name="Bruggner R."/>
            <person name="Lawson D."/>
            <person name="Bidwell S."/>
            <person name="Joardar V."/>
            <person name="Caler E."/>
            <person name="Walenz B."/>
            <person name="Inman J."/>
            <person name="Schobel S."/>
            <person name="Galinsky K."/>
            <person name="Amedeo P."/>
            <person name="Strausberg R."/>
        </authorList>
    </citation>
    <scope>NUCLEOTIDE SEQUENCE</scope>
    <source>
        <strain evidence="3">USDA</strain>
    </source>
</reference>
<dbReference type="CTD" id="8235021"/>
<keyword evidence="5" id="KW-1185">Reference proteome</keyword>
<protein>
    <submittedName>
        <fullName evidence="3 4">Uncharacterized protein</fullName>
    </submittedName>
</protein>
<dbReference type="EnsemblMetazoa" id="PHUM528880-RA">
    <property type="protein sequence ID" value="PHUM528880-PA"/>
    <property type="gene ID" value="PHUM528880"/>
</dbReference>
<dbReference type="EMBL" id="DS235850">
    <property type="protein sequence ID" value="EEB18692.1"/>
    <property type="molecule type" value="Genomic_DNA"/>
</dbReference>
<evidence type="ECO:0000256" key="1">
    <source>
        <dbReference type="SAM" id="MobiDB-lite"/>
    </source>
</evidence>
<dbReference type="EMBL" id="AAZO01006412">
    <property type="status" value="NOT_ANNOTATED_CDS"/>
    <property type="molecule type" value="Genomic_DNA"/>
</dbReference>
<gene>
    <name evidence="4" type="primary">8235021</name>
    <name evidence="3" type="ORF">Phum_PHUM528880</name>
</gene>
<feature type="compositionally biased region" description="Basic and acidic residues" evidence="1">
    <location>
        <begin position="98"/>
        <end position="117"/>
    </location>
</feature>
<feature type="region of interest" description="Disordered" evidence="1">
    <location>
        <begin position="89"/>
        <end position="124"/>
    </location>
</feature>
<proteinExistence type="predicted"/>
<dbReference type="AlphaFoldDB" id="E0VZ86"/>
<evidence type="ECO:0000313" key="3">
    <source>
        <dbReference type="EMBL" id="EEB18692.1"/>
    </source>
</evidence>
<feature type="transmembrane region" description="Helical" evidence="2">
    <location>
        <begin position="6"/>
        <end position="26"/>
    </location>
</feature>
<dbReference type="Proteomes" id="UP000009046">
    <property type="component" value="Unassembled WGS sequence"/>
</dbReference>
<keyword evidence="2" id="KW-1133">Transmembrane helix</keyword>
<evidence type="ECO:0000313" key="5">
    <source>
        <dbReference type="Proteomes" id="UP000009046"/>
    </source>
</evidence>
<accession>E0VZ86</accession>